<evidence type="ECO:0000313" key="3">
    <source>
        <dbReference type="Proteomes" id="UP000186817"/>
    </source>
</evidence>
<accession>A0A1Q9D6L6</accession>
<evidence type="ECO:0000313" key="2">
    <source>
        <dbReference type="EMBL" id="OLP90823.1"/>
    </source>
</evidence>
<protein>
    <recommendedName>
        <fullName evidence="4">C3H1-type domain-containing protein</fullName>
    </recommendedName>
</protein>
<evidence type="ECO:0000256" key="1">
    <source>
        <dbReference type="SAM" id="MobiDB-lite"/>
    </source>
</evidence>
<sequence>MSASDPYDATFRRPTPPEPRQERAASVLLDLVSPEPPDRQVLPPPPPSQFSGGMTVPSVGSAAHELRRCKPCAFFWKCDGCQSGQACLFCHLCPPDEKKRRKKERRFVASMGTTRQYEAQASPTRLQRSVRKVPEAAPMKVQVDRVNHVPYLPEEQILLPEETHQLHDEVPTQYSEYQDYDYDCLPGIVAPELRDVEAQIIQRALMEQEVAEVEAEWGYRPPPSNGRVRLELDKVLPTYSYAGVYSDDDDDLDLNALTASPSAGPFEDEDQDTDLGAELPTLLAPSDTLPSDGVGSDEDKNNQDSFFSFVEARPDSTGLMLEGERVVAAGRVPWSLLADASAAIIVSLVTFVPASFRNAWDEAELFREASGFDHFLAPLIASFLLCSSQGGGKGAVQTVLRHQSMASLGHYSLYVYLFQEPLFRSIEAFVPDLEDSAEGFVFFVLCLWLISGLYAEKVEPMLLKISVSSASSDSEPTESTS</sequence>
<keyword evidence="3" id="KW-1185">Reference proteome</keyword>
<reference evidence="2 3" key="1">
    <citation type="submission" date="2016-02" db="EMBL/GenBank/DDBJ databases">
        <title>Genome analysis of coral dinoflagellate symbionts highlights evolutionary adaptations to a symbiotic lifestyle.</title>
        <authorList>
            <person name="Aranda M."/>
            <person name="Li Y."/>
            <person name="Liew Y.J."/>
            <person name="Baumgarten S."/>
            <person name="Simakov O."/>
            <person name="Wilson M."/>
            <person name="Piel J."/>
            <person name="Ashoor H."/>
            <person name="Bougouffa S."/>
            <person name="Bajic V.B."/>
            <person name="Ryu T."/>
            <person name="Ravasi T."/>
            <person name="Bayer T."/>
            <person name="Micklem G."/>
            <person name="Kim H."/>
            <person name="Bhak J."/>
            <person name="Lajeunesse T.C."/>
            <person name="Voolstra C.R."/>
        </authorList>
    </citation>
    <scope>NUCLEOTIDE SEQUENCE [LARGE SCALE GENOMIC DNA]</scope>
    <source>
        <strain evidence="2 3">CCMP2467</strain>
    </source>
</reference>
<dbReference type="AlphaFoldDB" id="A0A1Q9D6L6"/>
<feature type="region of interest" description="Disordered" evidence="1">
    <location>
        <begin position="1"/>
        <end position="54"/>
    </location>
</feature>
<feature type="region of interest" description="Disordered" evidence="1">
    <location>
        <begin position="281"/>
        <end position="300"/>
    </location>
</feature>
<organism evidence="2 3">
    <name type="scientific">Symbiodinium microadriaticum</name>
    <name type="common">Dinoflagellate</name>
    <name type="synonym">Zooxanthella microadriatica</name>
    <dbReference type="NCBI Taxonomy" id="2951"/>
    <lineage>
        <taxon>Eukaryota</taxon>
        <taxon>Sar</taxon>
        <taxon>Alveolata</taxon>
        <taxon>Dinophyceae</taxon>
        <taxon>Suessiales</taxon>
        <taxon>Symbiodiniaceae</taxon>
        <taxon>Symbiodinium</taxon>
    </lineage>
</organism>
<evidence type="ECO:0008006" key="4">
    <source>
        <dbReference type="Google" id="ProtNLM"/>
    </source>
</evidence>
<dbReference type="EMBL" id="LSRX01000692">
    <property type="protein sequence ID" value="OLP90823.1"/>
    <property type="molecule type" value="Genomic_DNA"/>
</dbReference>
<gene>
    <name evidence="2" type="ORF">AK812_SmicGene27523</name>
</gene>
<dbReference type="Proteomes" id="UP000186817">
    <property type="component" value="Unassembled WGS sequence"/>
</dbReference>
<dbReference type="OrthoDB" id="416609at2759"/>
<comment type="caution">
    <text evidence="2">The sequence shown here is derived from an EMBL/GenBank/DDBJ whole genome shotgun (WGS) entry which is preliminary data.</text>
</comment>
<proteinExistence type="predicted"/>
<name>A0A1Q9D6L6_SYMMI</name>